<keyword evidence="3 6" id="KW-1133">Transmembrane helix</keyword>
<evidence type="ECO:0000256" key="5">
    <source>
        <dbReference type="SAM" id="MobiDB-lite"/>
    </source>
</evidence>
<feature type="domain" description="Major facilitator superfamily (MFS) profile" evidence="7">
    <location>
        <begin position="73"/>
        <end position="567"/>
    </location>
</feature>
<dbReference type="GO" id="GO:0005886">
    <property type="term" value="C:plasma membrane"/>
    <property type="evidence" value="ECO:0007669"/>
    <property type="project" value="TreeGrafter"/>
</dbReference>
<dbReference type="InterPro" id="IPR036259">
    <property type="entry name" value="MFS_trans_sf"/>
</dbReference>
<evidence type="ECO:0000256" key="2">
    <source>
        <dbReference type="ARBA" id="ARBA00022692"/>
    </source>
</evidence>
<feature type="region of interest" description="Disordered" evidence="5">
    <location>
        <begin position="30"/>
        <end position="52"/>
    </location>
</feature>
<evidence type="ECO:0000256" key="6">
    <source>
        <dbReference type="SAM" id="Phobius"/>
    </source>
</evidence>
<feature type="transmembrane region" description="Helical" evidence="6">
    <location>
        <begin position="540"/>
        <end position="562"/>
    </location>
</feature>
<dbReference type="GO" id="GO:0022857">
    <property type="term" value="F:transmembrane transporter activity"/>
    <property type="evidence" value="ECO:0007669"/>
    <property type="project" value="InterPro"/>
</dbReference>
<sequence length="604" mass="64317">MSLTATSRSEDDHQDLDSHHVKESNILDIRSGGTLAPPETTGDRTASAMQREGCAPGGDDNTVYPTGARLALLCIALCSSVFIVALSNTIISTAIPTITSVFNSYDDIGWYSSGELITACAFQLPFGRFYALLNTKWTFLGSLIVYLLGSAVCGAAPSSIALIVGRAIAGIGAAGVIGGTFIILARNVPLRKRSLFTGLIGATFAIASVVGPVVGGAFTTKVSWRWCFYINLPFGAVAVAVILFFLPASIGRSSPTLKNLTWWETVKRFDPCGTALLLPAVICLVIALQWGGARYPWSSGRVIAVVVVFAVTFVAWVVLQYFQGDEATVPFSMLKQRTVFAANMYTLFLSASFTILVFYLPIWYQSVEGNNAEESGLKMLAIIFSLTFFSLAAGGATYAIGYYNPFLILGTVLTSVGAGLLCSIDIDVGLGKLMGAQILCGAGIGMSLEQCNIAIQAVLPADKMPMGVSLVIFTRTVAGALAGPIGQAVLQKTLAQRLGQTVASQVYGQGGAVDVRAKLGMIYGDDTPALRSALDGFNDAVTRTFMVAVILAALTAPFALMVEWKSVKKEKREIGDKIEREEQKDEGEKEKVQRTDSPSRDQSV</sequence>
<feature type="transmembrane region" description="Helical" evidence="6">
    <location>
        <begin position="302"/>
        <end position="322"/>
    </location>
</feature>
<evidence type="ECO:0000313" key="8">
    <source>
        <dbReference type="EMBL" id="KAK4546951.1"/>
    </source>
</evidence>
<organism evidence="8 9">
    <name type="scientific">Oleoguttula mirabilis</name>
    <dbReference type="NCBI Taxonomy" id="1507867"/>
    <lineage>
        <taxon>Eukaryota</taxon>
        <taxon>Fungi</taxon>
        <taxon>Dikarya</taxon>
        <taxon>Ascomycota</taxon>
        <taxon>Pezizomycotina</taxon>
        <taxon>Dothideomycetes</taxon>
        <taxon>Dothideomycetidae</taxon>
        <taxon>Mycosphaerellales</taxon>
        <taxon>Teratosphaeriaceae</taxon>
        <taxon>Oleoguttula</taxon>
    </lineage>
</organism>
<dbReference type="Gene3D" id="1.20.1250.20">
    <property type="entry name" value="MFS general substrate transporter like domains"/>
    <property type="match status" value="1"/>
</dbReference>
<protein>
    <recommendedName>
        <fullName evidence="7">Major facilitator superfamily (MFS) profile domain-containing protein</fullName>
    </recommendedName>
</protein>
<reference evidence="8 9" key="1">
    <citation type="submission" date="2021-11" db="EMBL/GenBank/DDBJ databases">
        <title>Black yeast isolated from Biological Soil Crust.</title>
        <authorList>
            <person name="Kurbessoian T."/>
        </authorList>
    </citation>
    <scope>NUCLEOTIDE SEQUENCE [LARGE SCALE GENOMIC DNA]</scope>
    <source>
        <strain evidence="8 9">CCFEE 5522</strain>
    </source>
</reference>
<feature type="region of interest" description="Disordered" evidence="5">
    <location>
        <begin position="569"/>
        <end position="604"/>
    </location>
</feature>
<keyword evidence="4 6" id="KW-0472">Membrane</keyword>
<dbReference type="PROSITE" id="PS50850">
    <property type="entry name" value="MFS"/>
    <property type="match status" value="1"/>
</dbReference>
<evidence type="ECO:0000259" key="7">
    <source>
        <dbReference type="PROSITE" id="PS50850"/>
    </source>
</evidence>
<evidence type="ECO:0000313" key="9">
    <source>
        <dbReference type="Proteomes" id="UP001324427"/>
    </source>
</evidence>
<evidence type="ECO:0000256" key="3">
    <source>
        <dbReference type="ARBA" id="ARBA00022989"/>
    </source>
</evidence>
<dbReference type="CDD" id="cd17502">
    <property type="entry name" value="MFS_Azr1_MDR_like"/>
    <property type="match status" value="1"/>
</dbReference>
<keyword evidence="9" id="KW-1185">Reference proteome</keyword>
<dbReference type="PRINTS" id="PR01036">
    <property type="entry name" value="TCRTETB"/>
</dbReference>
<dbReference type="SUPFAM" id="SSF103473">
    <property type="entry name" value="MFS general substrate transporter"/>
    <property type="match status" value="1"/>
</dbReference>
<keyword evidence="2 6" id="KW-0812">Transmembrane</keyword>
<feature type="transmembrane region" description="Helical" evidence="6">
    <location>
        <begin position="406"/>
        <end position="426"/>
    </location>
</feature>
<feature type="region of interest" description="Disordered" evidence="5">
    <location>
        <begin position="1"/>
        <end position="20"/>
    </location>
</feature>
<accession>A0AAV9JPN6</accession>
<dbReference type="Proteomes" id="UP001324427">
    <property type="component" value="Unassembled WGS sequence"/>
</dbReference>
<feature type="transmembrane region" description="Helical" evidence="6">
    <location>
        <begin position="108"/>
        <end position="126"/>
    </location>
</feature>
<comment type="subcellular location">
    <subcellularLocation>
        <location evidence="1">Membrane</location>
        <topology evidence="1">Multi-pass membrane protein</topology>
    </subcellularLocation>
</comment>
<feature type="compositionally biased region" description="Basic and acidic residues" evidence="5">
    <location>
        <begin position="8"/>
        <end position="20"/>
    </location>
</feature>
<feature type="transmembrane region" description="Helical" evidence="6">
    <location>
        <begin position="271"/>
        <end position="290"/>
    </location>
</feature>
<feature type="transmembrane region" description="Helical" evidence="6">
    <location>
        <begin position="70"/>
        <end position="96"/>
    </location>
</feature>
<dbReference type="PANTHER" id="PTHR23501:SF198">
    <property type="entry name" value="AZOLE RESISTANCE PROTEIN 1-RELATED"/>
    <property type="match status" value="1"/>
</dbReference>
<feature type="transmembrane region" description="Helical" evidence="6">
    <location>
        <begin position="138"/>
        <end position="157"/>
    </location>
</feature>
<feature type="transmembrane region" description="Helical" evidence="6">
    <location>
        <begin position="376"/>
        <end position="399"/>
    </location>
</feature>
<feature type="transmembrane region" description="Helical" evidence="6">
    <location>
        <begin position="163"/>
        <end position="184"/>
    </location>
</feature>
<dbReference type="PANTHER" id="PTHR23501">
    <property type="entry name" value="MAJOR FACILITATOR SUPERFAMILY"/>
    <property type="match status" value="1"/>
</dbReference>
<feature type="transmembrane region" description="Helical" evidence="6">
    <location>
        <begin position="230"/>
        <end position="250"/>
    </location>
</feature>
<dbReference type="InterPro" id="IPR011701">
    <property type="entry name" value="MFS"/>
</dbReference>
<evidence type="ECO:0000256" key="1">
    <source>
        <dbReference type="ARBA" id="ARBA00004141"/>
    </source>
</evidence>
<dbReference type="Gene3D" id="1.20.1720.10">
    <property type="entry name" value="Multidrug resistance protein D"/>
    <property type="match status" value="1"/>
</dbReference>
<dbReference type="InterPro" id="IPR020846">
    <property type="entry name" value="MFS_dom"/>
</dbReference>
<dbReference type="Pfam" id="PF07690">
    <property type="entry name" value="MFS_1"/>
    <property type="match status" value="1"/>
</dbReference>
<dbReference type="EMBL" id="JAVFHQ010000013">
    <property type="protein sequence ID" value="KAK4546951.1"/>
    <property type="molecule type" value="Genomic_DNA"/>
</dbReference>
<gene>
    <name evidence="8" type="ORF">LTR36_001683</name>
</gene>
<feature type="transmembrane region" description="Helical" evidence="6">
    <location>
        <begin position="196"/>
        <end position="218"/>
    </location>
</feature>
<comment type="caution">
    <text evidence="8">The sequence shown here is derived from an EMBL/GenBank/DDBJ whole genome shotgun (WGS) entry which is preliminary data.</text>
</comment>
<evidence type="ECO:0000256" key="4">
    <source>
        <dbReference type="ARBA" id="ARBA00023136"/>
    </source>
</evidence>
<feature type="transmembrane region" description="Helical" evidence="6">
    <location>
        <begin position="342"/>
        <end position="364"/>
    </location>
</feature>
<proteinExistence type="predicted"/>
<name>A0AAV9JPN6_9PEZI</name>
<dbReference type="AlphaFoldDB" id="A0AAV9JPN6"/>